<evidence type="ECO:0000313" key="2">
    <source>
        <dbReference type="Proteomes" id="UP000659697"/>
    </source>
</evidence>
<evidence type="ECO:0000313" key="1">
    <source>
        <dbReference type="EMBL" id="GHG59383.1"/>
    </source>
</evidence>
<evidence type="ECO:0008006" key="3">
    <source>
        <dbReference type="Google" id="ProtNLM"/>
    </source>
</evidence>
<dbReference type="EMBL" id="BNAO01000001">
    <property type="protein sequence ID" value="GHG59383.1"/>
    <property type="molecule type" value="Genomic_DNA"/>
</dbReference>
<comment type="caution">
    <text evidence="1">The sequence shown here is derived from an EMBL/GenBank/DDBJ whole genome shotgun (WGS) entry which is preliminary data.</text>
</comment>
<dbReference type="InterPro" id="IPR025534">
    <property type="entry name" value="DUF4420"/>
</dbReference>
<reference evidence="2" key="1">
    <citation type="journal article" date="2019" name="Int. J. Syst. Evol. Microbiol.">
        <title>The Global Catalogue of Microorganisms (GCM) 10K type strain sequencing project: providing services to taxonomists for standard genome sequencing and annotation.</title>
        <authorList>
            <consortium name="The Broad Institute Genomics Platform"/>
            <consortium name="The Broad Institute Genome Sequencing Center for Infectious Disease"/>
            <person name="Wu L."/>
            <person name="Ma J."/>
        </authorList>
    </citation>
    <scope>NUCLEOTIDE SEQUENCE [LARGE SCALE GENOMIC DNA]</scope>
    <source>
        <strain evidence="2">CGMCC 1.7003</strain>
    </source>
</reference>
<dbReference type="Proteomes" id="UP000659697">
    <property type="component" value="Unassembled WGS sequence"/>
</dbReference>
<dbReference type="RefSeq" id="WP_189429250.1">
    <property type="nucleotide sequence ID" value="NZ_BNAO01000001.1"/>
</dbReference>
<organism evidence="1 2">
    <name type="scientific">Alishewanella longhuensis</name>
    <dbReference type="NCBI Taxonomy" id="1091037"/>
    <lineage>
        <taxon>Bacteria</taxon>
        <taxon>Pseudomonadati</taxon>
        <taxon>Pseudomonadota</taxon>
        <taxon>Gammaproteobacteria</taxon>
        <taxon>Alteromonadales</taxon>
        <taxon>Alteromonadaceae</taxon>
        <taxon>Alishewanella</taxon>
    </lineage>
</organism>
<accession>A0ABQ3KV56</accession>
<name>A0ABQ3KV56_9ALTE</name>
<dbReference type="Pfam" id="PF14390">
    <property type="entry name" value="DUF4420"/>
    <property type="match status" value="1"/>
</dbReference>
<gene>
    <name evidence="1" type="ORF">GCM10010919_01850</name>
</gene>
<proteinExistence type="predicted"/>
<protein>
    <recommendedName>
        <fullName evidence="3">PD-(D/E)XK motif protein</fullName>
    </recommendedName>
</protein>
<keyword evidence="2" id="KW-1185">Reference proteome</keyword>
<sequence length="321" mass="36117">MIISESPWNKLSEDEALRVKADGKFDFFWVRPETGVPGLMLRLLEKPDPLPRLPKLKNLTANFRSVSSGYAFVLTLKDQSQIDVFETLCRDVVDAGESADNINEALSRTIQRTYRWHHLLRGGKPNGLTLEEQRGLVGELAYLRKLVEKLGPDMAIEGWTGPGGATRDFEFINTCIEVKTKRAAAKPYVSISSAEQLADIKDCRLFLNVQNVASAVSPDGLTLHDHVVLTAKLFQNSTNAFDKWEDLLYSTGYDPANDYEERRWHLFADETYEVKDGFPRIMPPLLLGVEMVRYSIALDACGDFITDQDPTSLILESDANE</sequence>